<evidence type="ECO:0000256" key="4">
    <source>
        <dbReference type="ARBA" id="ARBA00022816"/>
    </source>
</evidence>
<dbReference type="AlphaFoldDB" id="A0A1X2GD33"/>
<dbReference type="Pfam" id="PF07575">
    <property type="entry name" value="Nucleopor_Nup85"/>
    <property type="match status" value="1"/>
</dbReference>
<keyword evidence="4 9" id="KW-0509">mRNA transport</keyword>
<evidence type="ECO:0000256" key="6">
    <source>
        <dbReference type="ARBA" id="ARBA00023010"/>
    </source>
</evidence>
<evidence type="ECO:0000256" key="5">
    <source>
        <dbReference type="ARBA" id="ARBA00022927"/>
    </source>
</evidence>
<comment type="similarity">
    <text evidence="2 9">Belongs to the nucleoporin Nup85 family.</text>
</comment>
<evidence type="ECO:0000256" key="7">
    <source>
        <dbReference type="ARBA" id="ARBA00023132"/>
    </source>
</evidence>
<evidence type="ECO:0000256" key="1">
    <source>
        <dbReference type="ARBA" id="ARBA00004567"/>
    </source>
</evidence>
<dbReference type="EMBL" id="MCGT01000022">
    <property type="protein sequence ID" value="ORX50937.1"/>
    <property type="molecule type" value="Genomic_DNA"/>
</dbReference>
<name>A0A1X2GD33_9FUNG</name>
<dbReference type="PANTHER" id="PTHR13373">
    <property type="entry name" value="FROUNT PROTEIN-RELATED"/>
    <property type="match status" value="1"/>
</dbReference>
<dbReference type="GO" id="GO:0017056">
    <property type="term" value="F:structural constituent of nuclear pore"/>
    <property type="evidence" value="ECO:0007669"/>
    <property type="project" value="TreeGrafter"/>
</dbReference>
<dbReference type="GO" id="GO:0006406">
    <property type="term" value="P:mRNA export from nucleus"/>
    <property type="evidence" value="ECO:0007669"/>
    <property type="project" value="TreeGrafter"/>
</dbReference>
<proteinExistence type="inferred from homology"/>
<dbReference type="STRING" id="101127.A0A1X2GD33"/>
<evidence type="ECO:0000313" key="11">
    <source>
        <dbReference type="Proteomes" id="UP000242146"/>
    </source>
</evidence>
<comment type="subcellular location">
    <subcellularLocation>
        <location evidence="1 9">Nucleus</location>
        <location evidence="1 9">Nuclear pore complex</location>
    </subcellularLocation>
</comment>
<dbReference type="Proteomes" id="UP000242146">
    <property type="component" value="Unassembled WGS sequence"/>
</dbReference>
<organism evidence="10 11">
    <name type="scientific">Hesseltinella vesiculosa</name>
    <dbReference type="NCBI Taxonomy" id="101127"/>
    <lineage>
        <taxon>Eukaryota</taxon>
        <taxon>Fungi</taxon>
        <taxon>Fungi incertae sedis</taxon>
        <taxon>Mucoromycota</taxon>
        <taxon>Mucoromycotina</taxon>
        <taxon>Mucoromycetes</taxon>
        <taxon>Mucorales</taxon>
        <taxon>Cunninghamellaceae</taxon>
        <taxon>Hesseltinella</taxon>
    </lineage>
</organism>
<comment type="subunit">
    <text evidence="9">Component of the nuclear pore complex (NPC).</text>
</comment>
<evidence type="ECO:0000256" key="8">
    <source>
        <dbReference type="ARBA" id="ARBA00023242"/>
    </source>
</evidence>
<dbReference type="GO" id="GO:0031080">
    <property type="term" value="C:nuclear pore outer ring"/>
    <property type="evidence" value="ECO:0007669"/>
    <property type="project" value="TreeGrafter"/>
</dbReference>
<comment type="function">
    <text evidence="9">Functions as a component of the nuclear pore complex (NPC).</text>
</comment>
<dbReference type="PANTHER" id="PTHR13373:SF21">
    <property type="entry name" value="NUCLEAR PORE COMPLEX PROTEIN NUP85"/>
    <property type="match status" value="1"/>
</dbReference>
<evidence type="ECO:0000256" key="9">
    <source>
        <dbReference type="RuleBase" id="RU365073"/>
    </source>
</evidence>
<accession>A0A1X2GD33</accession>
<keyword evidence="9" id="KW-0472">Membrane</keyword>
<dbReference type="OrthoDB" id="17644at2759"/>
<keyword evidence="3 9" id="KW-0813">Transport</keyword>
<keyword evidence="5 9" id="KW-0653">Protein transport</keyword>
<protein>
    <recommendedName>
        <fullName evidence="9">Nuclear pore complex protein Nup85</fullName>
    </recommendedName>
</protein>
<sequence length="500" mass="56431">MHAIWSLYELVSHPNSKSYGEQLMTWINTIDKRTLLEYDTQGVFNASAPLHHPSFWPLAYRLALRGKLDALGALLKATYQKQALDYTSAGLRHIALVIESHHQPSWTTAIHSAMSHLQVQANNGQALGLLSIFQGTYSSLLPFVPSHLDTIVAMVYYSPSAPTHTLDDVCQLAQSVLAPTMNHTDPLVTLLQGDMYTTLQICAGSLDPWLCAHLIDMMDRQHHQPTSVPPIYLYLGRHGQLPDMESRVYFNSVYAKHLCDKAPEQLWQQALHYLTTCGRTGQSQVASLIHQVPLNDPDVAVALSDHCALNGLFDLRQHVLEKMAMKLEQQERYDEALPLYVRSDSQDAIDDMCKSLFYKYSTRRVLPPMDPSLFNDCHGPTARFYFDFYTMHDHFKNGQSQAAAEQFWKMMALESPPLEFMPMVLVEGMIFVETMPVAPAKTAIDQVRHYLDQSLDLKNGPGLDLLKRYLASPEDPNDPSDQIHQLHSIYTHLLSIASSS</sequence>
<evidence type="ECO:0000313" key="10">
    <source>
        <dbReference type="EMBL" id="ORX50937.1"/>
    </source>
</evidence>
<dbReference type="InterPro" id="IPR011502">
    <property type="entry name" value="Nucleoporin_Nup85"/>
</dbReference>
<dbReference type="GO" id="GO:0045893">
    <property type="term" value="P:positive regulation of DNA-templated transcription"/>
    <property type="evidence" value="ECO:0007669"/>
    <property type="project" value="TreeGrafter"/>
</dbReference>
<dbReference type="GO" id="GO:0031965">
    <property type="term" value="C:nuclear membrane"/>
    <property type="evidence" value="ECO:0007669"/>
    <property type="project" value="UniProtKB-UniRule"/>
</dbReference>
<keyword evidence="6 9" id="KW-0811">Translocation</keyword>
<gene>
    <name evidence="10" type="ORF">DM01DRAFT_1337544</name>
</gene>
<keyword evidence="11" id="KW-1185">Reference proteome</keyword>
<evidence type="ECO:0000256" key="2">
    <source>
        <dbReference type="ARBA" id="ARBA00005573"/>
    </source>
</evidence>
<dbReference type="GO" id="GO:0006606">
    <property type="term" value="P:protein import into nucleus"/>
    <property type="evidence" value="ECO:0007669"/>
    <property type="project" value="TreeGrafter"/>
</dbReference>
<evidence type="ECO:0000256" key="3">
    <source>
        <dbReference type="ARBA" id="ARBA00022448"/>
    </source>
</evidence>
<keyword evidence="8 9" id="KW-0539">Nucleus</keyword>
<comment type="caution">
    <text evidence="10">The sequence shown here is derived from an EMBL/GenBank/DDBJ whole genome shotgun (WGS) entry which is preliminary data.</text>
</comment>
<keyword evidence="7 9" id="KW-0906">Nuclear pore complex</keyword>
<reference evidence="10 11" key="1">
    <citation type="submission" date="2016-07" db="EMBL/GenBank/DDBJ databases">
        <title>Pervasive Adenine N6-methylation of Active Genes in Fungi.</title>
        <authorList>
            <consortium name="DOE Joint Genome Institute"/>
            <person name="Mondo S.J."/>
            <person name="Dannebaum R.O."/>
            <person name="Kuo R.C."/>
            <person name="Labutti K."/>
            <person name="Haridas S."/>
            <person name="Kuo A."/>
            <person name="Salamov A."/>
            <person name="Ahrendt S.R."/>
            <person name="Lipzen A."/>
            <person name="Sullivan W."/>
            <person name="Andreopoulos W.B."/>
            <person name="Clum A."/>
            <person name="Lindquist E."/>
            <person name="Daum C."/>
            <person name="Ramamoorthy G.K."/>
            <person name="Gryganskyi A."/>
            <person name="Culley D."/>
            <person name="Magnuson J.K."/>
            <person name="James T.Y."/>
            <person name="O'Malley M.A."/>
            <person name="Stajich J.E."/>
            <person name="Spatafora J.W."/>
            <person name="Visel A."/>
            <person name="Grigoriev I.V."/>
        </authorList>
    </citation>
    <scope>NUCLEOTIDE SEQUENCE [LARGE SCALE GENOMIC DNA]</scope>
    <source>
        <strain evidence="10 11">NRRL 3301</strain>
    </source>
</reference>